<protein>
    <submittedName>
        <fullName evidence="3">SDR family oxidoreductase</fullName>
    </submittedName>
</protein>
<dbReference type="RefSeq" id="WP_168448984.1">
    <property type="nucleotide sequence ID" value="NZ_JAAWWK010000001.1"/>
</dbReference>
<proteinExistence type="inferred from homology"/>
<evidence type="ECO:0000313" key="3">
    <source>
        <dbReference type="EMBL" id="NKI16465.1"/>
    </source>
</evidence>
<comment type="similarity">
    <text evidence="1">Belongs to the short-chain dehydrogenases/reductases (SDR) family.</text>
</comment>
<evidence type="ECO:0000256" key="2">
    <source>
        <dbReference type="ARBA" id="ARBA00023002"/>
    </source>
</evidence>
<dbReference type="Gene3D" id="3.40.50.720">
    <property type="entry name" value="NAD(P)-binding Rossmann-like Domain"/>
    <property type="match status" value="1"/>
</dbReference>
<dbReference type="SUPFAM" id="SSF51735">
    <property type="entry name" value="NAD(P)-binding Rossmann-fold domains"/>
    <property type="match status" value="1"/>
</dbReference>
<reference evidence="3 4" key="1">
    <citation type="submission" date="2020-04" db="EMBL/GenBank/DDBJ databases">
        <authorList>
            <person name="Yoon J."/>
        </authorList>
    </citation>
    <scope>NUCLEOTIDE SEQUENCE [LARGE SCALE GENOMIC DNA]</scope>
    <source>
        <strain evidence="3 4">KMU-166</strain>
    </source>
</reference>
<dbReference type="Pfam" id="PF13561">
    <property type="entry name" value="adh_short_C2"/>
    <property type="match status" value="1"/>
</dbReference>
<dbReference type="Proteomes" id="UP000765845">
    <property type="component" value="Unassembled WGS sequence"/>
</dbReference>
<accession>A0ABX1GBD9</accession>
<comment type="caution">
    <text evidence="3">The sequence shown here is derived from an EMBL/GenBank/DDBJ whole genome shotgun (WGS) entry which is preliminary data.</text>
</comment>
<dbReference type="EMBL" id="JAAWWK010000001">
    <property type="protein sequence ID" value="NKI16465.1"/>
    <property type="molecule type" value="Genomic_DNA"/>
</dbReference>
<dbReference type="InterPro" id="IPR002347">
    <property type="entry name" value="SDR_fam"/>
</dbReference>
<gene>
    <name evidence="3" type="ORF">HCU74_03420</name>
</gene>
<organism evidence="3 4">
    <name type="scientific">Spongiibacter thalassae</name>
    <dbReference type="NCBI Taxonomy" id="2721624"/>
    <lineage>
        <taxon>Bacteria</taxon>
        <taxon>Pseudomonadati</taxon>
        <taxon>Pseudomonadota</taxon>
        <taxon>Gammaproteobacteria</taxon>
        <taxon>Cellvibrionales</taxon>
        <taxon>Spongiibacteraceae</taxon>
        <taxon>Spongiibacter</taxon>
    </lineage>
</organism>
<evidence type="ECO:0000313" key="4">
    <source>
        <dbReference type="Proteomes" id="UP000765845"/>
    </source>
</evidence>
<keyword evidence="2" id="KW-0560">Oxidoreductase</keyword>
<keyword evidence="4" id="KW-1185">Reference proteome</keyword>
<dbReference type="PANTHER" id="PTHR43669">
    <property type="entry name" value="5-KETO-D-GLUCONATE 5-REDUCTASE"/>
    <property type="match status" value="1"/>
</dbReference>
<name>A0ABX1GBD9_9GAMM</name>
<dbReference type="InterPro" id="IPR036291">
    <property type="entry name" value="NAD(P)-bd_dom_sf"/>
</dbReference>
<dbReference type="PRINTS" id="PR00081">
    <property type="entry name" value="GDHRDH"/>
</dbReference>
<evidence type="ECO:0000256" key="1">
    <source>
        <dbReference type="ARBA" id="ARBA00006484"/>
    </source>
</evidence>
<sequence length="270" mass="28091">MTVNPFSCAGKKALIIGGASGMGAAVARAFRALGGHTIVMDIAEINFDADQSIKVNLAERESVDAALAEIDGPVDTVFACAGIAGGPPIIYVNFIGQRHIVDTLVANDGIAAGGSVVMISSVAGMGWMENLPELLDFLACDTWESAAEWMEGREDSHNNYMFSKQAVNAYVANHSLRLMKQGVRINAVMPGPTDTPLARANADEWLGFGTDFRRAAGIDALTPEQIAGPMMFLASDAASGINGISILVDGGHLSAVASGAFHDPALSGLL</sequence>
<dbReference type="PANTHER" id="PTHR43669:SF8">
    <property type="entry name" value="SHORT-CHAIN TYPE DEHYDROGENASE_REDUCTASE-RELATED"/>
    <property type="match status" value="1"/>
</dbReference>